<evidence type="ECO:0000313" key="2">
    <source>
        <dbReference type="EMBL" id="MBP1044423.1"/>
    </source>
</evidence>
<protein>
    <submittedName>
        <fullName evidence="2">CDP-archaeol synthase</fullName>
    </submittedName>
</protein>
<feature type="transmembrane region" description="Helical" evidence="1">
    <location>
        <begin position="101"/>
        <end position="118"/>
    </location>
</feature>
<reference evidence="2" key="1">
    <citation type="submission" date="2020-12" db="EMBL/GenBank/DDBJ databases">
        <title>Vagococcus allomyrinae sp. nov. and Enterococcus lavae sp. nov., isolated from the larvae of Allomyrina dichotoma.</title>
        <authorList>
            <person name="Lee S.D."/>
        </authorList>
    </citation>
    <scope>NUCLEOTIDE SEQUENCE</scope>
    <source>
        <strain evidence="2">BWB3-3</strain>
    </source>
</reference>
<keyword evidence="1" id="KW-0812">Transmembrane</keyword>
<evidence type="ECO:0000313" key="3">
    <source>
        <dbReference type="Proteomes" id="UP000674938"/>
    </source>
</evidence>
<dbReference type="AlphaFoldDB" id="A0A940PKA2"/>
<dbReference type="PANTHER" id="PTHR39650:SF1">
    <property type="entry name" value="CDP-ARCHAEOL SYNTHASE"/>
    <property type="match status" value="1"/>
</dbReference>
<comment type="caution">
    <text evidence="2">The sequence shown here is derived from an EMBL/GenBank/DDBJ whole genome shotgun (WGS) entry which is preliminary data.</text>
</comment>
<sequence length="196" mass="22096">METIGQMYITLMPIILAGIFNMIWCKTSYFAFLEVPLDQNKTLKDGRRLFGNNKTWKGLLGYLFFGAVSGIFWGLICHWLPVLADRNFLYVAYENTLRYNGVMGALFGLAYALCELPNSFIKRRSGIIPGKLATSKVRILFFVLDQIDSLIGCVLVLAIVYPMSLGLYVAFIFLGGLTHIGVNLLLYGLKIRKNVF</sequence>
<keyword evidence="3" id="KW-1185">Reference proteome</keyword>
<feature type="transmembrane region" description="Helical" evidence="1">
    <location>
        <begin position="59"/>
        <end position="81"/>
    </location>
</feature>
<name>A0A940PKA2_9ENTE</name>
<proteinExistence type="predicted"/>
<evidence type="ECO:0000256" key="1">
    <source>
        <dbReference type="SAM" id="Phobius"/>
    </source>
</evidence>
<dbReference type="PANTHER" id="PTHR39650">
    <property type="entry name" value="CDP-ARCHAEOL SYNTHASE"/>
    <property type="match status" value="1"/>
</dbReference>
<dbReference type="Pfam" id="PF01864">
    <property type="entry name" value="CarS-like"/>
    <property type="match status" value="1"/>
</dbReference>
<feature type="transmembrane region" description="Helical" evidence="1">
    <location>
        <begin position="167"/>
        <end position="189"/>
    </location>
</feature>
<feature type="transmembrane region" description="Helical" evidence="1">
    <location>
        <begin position="6"/>
        <end position="24"/>
    </location>
</feature>
<feature type="transmembrane region" description="Helical" evidence="1">
    <location>
        <begin position="139"/>
        <end position="161"/>
    </location>
</feature>
<keyword evidence="1" id="KW-1133">Transmembrane helix</keyword>
<gene>
    <name evidence="2" type="ORF">I6N95_25785</name>
</gene>
<dbReference type="InterPro" id="IPR032690">
    <property type="entry name" value="CarS"/>
</dbReference>
<dbReference type="EMBL" id="JAEEGA010000027">
    <property type="protein sequence ID" value="MBP1044423.1"/>
    <property type="molecule type" value="Genomic_DNA"/>
</dbReference>
<accession>A0A940PKA2</accession>
<organism evidence="2 3">
    <name type="scientific">Vagococcus allomyrinae</name>
    <dbReference type="NCBI Taxonomy" id="2794353"/>
    <lineage>
        <taxon>Bacteria</taxon>
        <taxon>Bacillati</taxon>
        <taxon>Bacillota</taxon>
        <taxon>Bacilli</taxon>
        <taxon>Lactobacillales</taxon>
        <taxon>Enterococcaceae</taxon>
        <taxon>Vagococcus</taxon>
    </lineage>
</organism>
<dbReference type="Proteomes" id="UP000674938">
    <property type="component" value="Unassembled WGS sequence"/>
</dbReference>
<keyword evidence="1" id="KW-0472">Membrane</keyword>